<dbReference type="PANTHER" id="PTHR14453:SF67">
    <property type="entry name" value="POLY [ADP-RIBOSE] POLYMERASE"/>
    <property type="match status" value="1"/>
</dbReference>
<evidence type="ECO:0000256" key="2">
    <source>
        <dbReference type="ARBA" id="ARBA00022676"/>
    </source>
</evidence>
<evidence type="ECO:0000256" key="4">
    <source>
        <dbReference type="ARBA" id="ARBA00023027"/>
    </source>
</evidence>
<dbReference type="Gene3D" id="3.40.220.10">
    <property type="entry name" value="Leucine Aminopeptidase, subunit E, domain 1"/>
    <property type="match status" value="2"/>
</dbReference>
<evidence type="ECO:0000256" key="6">
    <source>
        <dbReference type="RuleBase" id="RU362114"/>
    </source>
</evidence>
<keyword evidence="3 6" id="KW-0808">Transferase</keyword>
<evidence type="ECO:0000259" key="7">
    <source>
        <dbReference type="PROSITE" id="PS51059"/>
    </source>
</evidence>
<keyword evidence="10" id="KW-1185">Reference proteome</keyword>
<keyword evidence="4 6" id="KW-0520">NAD</keyword>
<accession>A0A6J8AJ25</accession>
<dbReference type="SMART" id="SM00506">
    <property type="entry name" value="A1pp"/>
    <property type="match status" value="2"/>
</dbReference>
<reference evidence="9 10" key="1">
    <citation type="submission" date="2020-06" db="EMBL/GenBank/DDBJ databases">
        <authorList>
            <person name="Li R."/>
            <person name="Bekaert M."/>
        </authorList>
    </citation>
    <scope>NUCLEOTIDE SEQUENCE [LARGE SCALE GENOMIC DNA]</scope>
    <source>
        <strain evidence="10">wild</strain>
    </source>
</reference>
<evidence type="ECO:0000259" key="8">
    <source>
        <dbReference type="PROSITE" id="PS51154"/>
    </source>
</evidence>
<evidence type="ECO:0000256" key="3">
    <source>
        <dbReference type="ARBA" id="ARBA00022679"/>
    </source>
</evidence>
<dbReference type="Proteomes" id="UP000507470">
    <property type="component" value="Unassembled WGS sequence"/>
</dbReference>
<dbReference type="PANTHER" id="PTHR14453">
    <property type="entry name" value="PARP/ZINC FINGER CCCH TYPE DOMAIN CONTAINING PROTEIN"/>
    <property type="match status" value="1"/>
</dbReference>
<dbReference type="OrthoDB" id="6133115at2759"/>
<dbReference type="GO" id="GO:0003950">
    <property type="term" value="F:NAD+ poly-ADP-ribosyltransferase activity"/>
    <property type="evidence" value="ECO:0007669"/>
    <property type="project" value="UniProtKB-UniRule"/>
</dbReference>
<protein>
    <recommendedName>
        <fullName evidence="6">Poly [ADP-ribose] polymerase</fullName>
        <shortName evidence="6">PARP</shortName>
        <ecNumber evidence="6">2.4.2.-</ecNumber>
    </recommendedName>
</protein>
<dbReference type="InterPro" id="IPR012317">
    <property type="entry name" value="Poly(ADP-ribose)pol_cat_dom"/>
</dbReference>
<proteinExistence type="predicted"/>
<sequence>MSGRRNGYLQIGRTAVSIVKGDITTQEIDVIVNTTNAELKLEKAGPSSKAILSAAGNIIQSECDAKYPFNINPGDVAITGPGYLEALKIFHIYLPRYNDSEDEKYIHTAINVCLKEADRLGHQSIAFPALGTGKLNYNPDFVANALFEAVERYNEHNQKPKLELVICVVYQDQMYQKFVSAARRRARLKGNEAKRLMERTSGSTTLGNTNVEVIVGDMTQEQADVLVHTCSHNLQLNQTAGLSTAVLKVAGQNIQNEIDDSYDGSLKNGEFVVTNGYGLSCKKVYHGKVLCFSANGENAKPDEVLSKFVTNCLTTASRYGTRSIAFPAIGTGELKFPSDISASIFIDAIRDFLYHHPKTTISDIKIVIYGGNITWSSIEKAYRNELSRSQGTPSQNIQAVPQRGSKAYFRYKYKEEPRPPSNWSHFKCNKTIKELLVEHSKHPFKLVKPDNATFQSIKHLFLNTIGTNCAQVVSIMRNENLKVFEKYIQDCQRLFCRAISNGPCKSLANTPRSRGSVTTLQYVNRTIAHQLNQDLNEVYLFHGTKKERVDVLLQNGLDPRLAALNFPTLWLGSGVYAAEEASLSAKYTPPDGQGVCTMFVMRVCLGDVFTTQNQMQHLKRPPCKALCQTTCIQHNEFFDSVVGEFQQREFVVYDGAKCYPEYVIEYKVLQ</sequence>
<dbReference type="EMBL" id="CACVKT020001553">
    <property type="protein sequence ID" value="CAC5369049.1"/>
    <property type="molecule type" value="Genomic_DNA"/>
</dbReference>
<feature type="domain" description="Macro" evidence="8">
    <location>
        <begin position="198"/>
        <end position="365"/>
    </location>
</feature>
<dbReference type="InterPro" id="IPR002589">
    <property type="entry name" value="Macro_dom"/>
</dbReference>
<name>A0A6J8AJ25_MYTCO</name>
<gene>
    <name evidence="9" type="ORF">MCOR_8378</name>
</gene>
<dbReference type="InterPro" id="IPR052056">
    <property type="entry name" value="Mono-ARTD/PARP"/>
</dbReference>
<dbReference type="EC" id="2.4.2.-" evidence="6"/>
<dbReference type="InterPro" id="IPR043472">
    <property type="entry name" value="Macro_dom-like"/>
</dbReference>
<evidence type="ECO:0000256" key="5">
    <source>
        <dbReference type="ARBA" id="ARBA00023242"/>
    </source>
</evidence>
<dbReference type="GO" id="GO:0010629">
    <property type="term" value="P:negative regulation of gene expression"/>
    <property type="evidence" value="ECO:0007669"/>
    <property type="project" value="TreeGrafter"/>
</dbReference>
<dbReference type="SUPFAM" id="SSF52949">
    <property type="entry name" value="Macro domain-like"/>
    <property type="match status" value="2"/>
</dbReference>
<dbReference type="Pfam" id="PF01661">
    <property type="entry name" value="Macro"/>
    <property type="match status" value="2"/>
</dbReference>
<keyword evidence="2 6" id="KW-0328">Glycosyltransferase</keyword>
<keyword evidence="5" id="KW-0539">Nucleus</keyword>
<dbReference type="Pfam" id="PF00644">
    <property type="entry name" value="PARP"/>
    <property type="match status" value="1"/>
</dbReference>
<dbReference type="GO" id="GO:0005737">
    <property type="term" value="C:cytoplasm"/>
    <property type="evidence" value="ECO:0007669"/>
    <property type="project" value="TreeGrafter"/>
</dbReference>
<dbReference type="PROSITE" id="PS51059">
    <property type="entry name" value="PARP_CATALYTIC"/>
    <property type="match status" value="1"/>
</dbReference>
<evidence type="ECO:0000256" key="1">
    <source>
        <dbReference type="ARBA" id="ARBA00004123"/>
    </source>
</evidence>
<dbReference type="AlphaFoldDB" id="A0A6J8AJ25"/>
<feature type="domain" description="Macro" evidence="8">
    <location>
        <begin position="3"/>
        <end position="186"/>
    </location>
</feature>
<evidence type="ECO:0000313" key="9">
    <source>
        <dbReference type="EMBL" id="CAC5369049.1"/>
    </source>
</evidence>
<dbReference type="PROSITE" id="PS51154">
    <property type="entry name" value="MACRO"/>
    <property type="match status" value="2"/>
</dbReference>
<organism evidence="9 10">
    <name type="scientific">Mytilus coruscus</name>
    <name type="common">Sea mussel</name>
    <dbReference type="NCBI Taxonomy" id="42192"/>
    <lineage>
        <taxon>Eukaryota</taxon>
        <taxon>Metazoa</taxon>
        <taxon>Spiralia</taxon>
        <taxon>Lophotrochozoa</taxon>
        <taxon>Mollusca</taxon>
        <taxon>Bivalvia</taxon>
        <taxon>Autobranchia</taxon>
        <taxon>Pteriomorphia</taxon>
        <taxon>Mytilida</taxon>
        <taxon>Mytiloidea</taxon>
        <taxon>Mytilidae</taxon>
        <taxon>Mytilinae</taxon>
        <taxon>Mytilus</taxon>
    </lineage>
</organism>
<dbReference type="SUPFAM" id="SSF56399">
    <property type="entry name" value="ADP-ribosylation"/>
    <property type="match status" value="1"/>
</dbReference>
<evidence type="ECO:0000313" key="10">
    <source>
        <dbReference type="Proteomes" id="UP000507470"/>
    </source>
</evidence>
<feature type="domain" description="PARP catalytic" evidence="7">
    <location>
        <begin position="433"/>
        <end position="670"/>
    </location>
</feature>
<dbReference type="Gene3D" id="3.90.228.10">
    <property type="match status" value="1"/>
</dbReference>
<dbReference type="GO" id="GO:0005634">
    <property type="term" value="C:nucleus"/>
    <property type="evidence" value="ECO:0007669"/>
    <property type="project" value="UniProtKB-SubCell"/>
</dbReference>
<comment type="subcellular location">
    <subcellularLocation>
        <location evidence="1">Nucleus</location>
    </subcellularLocation>
</comment>
<dbReference type="GO" id="GO:0003714">
    <property type="term" value="F:transcription corepressor activity"/>
    <property type="evidence" value="ECO:0007669"/>
    <property type="project" value="TreeGrafter"/>
</dbReference>